<comment type="caution">
    <text evidence="1">The sequence shown here is derived from an EMBL/GenBank/DDBJ whole genome shotgun (WGS) entry which is preliminary data.</text>
</comment>
<proteinExistence type="predicted"/>
<dbReference type="EMBL" id="CM034387">
    <property type="protein sequence ID" value="KAJ0183706.1"/>
    <property type="molecule type" value="Genomic_DNA"/>
</dbReference>
<protein>
    <submittedName>
        <fullName evidence="1">Uncharacterized protein</fullName>
    </submittedName>
</protein>
<name>A0ACC1DK02_9NEOP</name>
<organism evidence="1 2">
    <name type="scientific">Dendrolimus kikuchii</name>
    <dbReference type="NCBI Taxonomy" id="765133"/>
    <lineage>
        <taxon>Eukaryota</taxon>
        <taxon>Metazoa</taxon>
        <taxon>Ecdysozoa</taxon>
        <taxon>Arthropoda</taxon>
        <taxon>Hexapoda</taxon>
        <taxon>Insecta</taxon>
        <taxon>Pterygota</taxon>
        <taxon>Neoptera</taxon>
        <taxon>Endopterygota</taxon>
        <taxon>Lepidoptera</taxon>
        <taxon>Glossata</taxon>
        <taxon>Ditrysia</taxon>
        <taxon>Bombycoidea</taxon>
        <taxon>Lasiocampidae</taxon>
        <taxon>Dendrolimus</taxon>
    </lineage>
</organism>
<evidence type="ECO:0000313" key="2">
    <source>
        <dbReference type="Proteomes" id="UP000824533"/>
    </source>
</evidence>
<keyword evidence="2" id="KW-1185">Reference proteome</keyword>
<reference evidence="1 2" key="1">
    <citation type="journal article" date="2021" name="Front. Genet.">
        <title>Chromosome-Level Genome Assembly Reveals Significant Gene Expansion in the Toll and IMD Signaling Pathways of Dendrolimus kikuchii.</title>
        <authorList>
            <person name="Zhou J."/>
            <person name="Wu P."/>
            <person name="Xiong Z."/>
            <person name="Liu N."/>
            <person name="Zhao N."/>
            <person name="Ji M."/>
            <person name="Qiu Y."/>
            <person name="Yang B."/>
        </authorList>
    </citation>
    <scope>NUCLEOTIDE SEQUENCE [LARGE SCALE GENOMIC DNA]</scope>
    <source>
        <strain evidence="1">Ann1</strain>
    </source>
</reference>
<sequence>MKCARLQLLQRSKLSNKSENVSKVEKPRRYCQKRLVNPEHEEDPRWMAIFERFHCNKDNDRFNETVDSVQVHHSTEELFLTVQTLKFQGDIEQRKRPRTSFKYKTLPNNGKHRMFIKQVINDREHNDEEKSSQLTCYYFDDYIKYLFHNDKSRPASGTSSIFLQGLNNKLTENKDAEVNIPNYVENIKKSKKIEAKIKQISKKTIKNRDDKIEESESDIEDTQITYKKSGKRKSLTISRTQSPETVQIIRVDVVCNYRSISPISDYTDDIKENEPSPKEPEPKKDSFNIKDNHYAAKYQLTKTIKTLDENLYGGAKVTLLCKTFKLSERGKIFVKCKNPERRFSKNALPKNIMMKK</sequence>
<dbReference type="Proteomes" id="UP000824533">
    <property type="component" value="Linkage Group LG01"/>
</dbReference>
<accession>A0ACC1DK02</accession>
<gene>
    <name evidence="1" type="ORF">K1T71_000129</name>
</gene>
<evidence type="ECO:0000313" key="1">
    <source>
        <dbReference type="EMBL" id="KAJ0183706.1"/>
    </source>
</evidence>